<dbReference type="Pfam" id="PF13715">
    <property type="entry name" value="CarbopepD_reg_2"/>
    <property type="match status" value="1"/>
</dbReference>
<dbReference type="SUPFAM" id="SSF49464">
    <property type="entry name" value="Carboxypeptidase regulatory domain-like"/>
    <property type="match status" value="1"/>
</dbReference>
<keyword evidence="1" id="KW-0732">Signal</keyword>
<keyword evidence="3" id="KW-1185">Reference proteome</keyword>
<feature type="chain" id="PRO_5046004285" evidence="1">
    <location>
        <begin position="21"/>
        <end position="233"/>
    </location>
</feature>
<dbReference type="EMBL" id="JAULBC010000002">
    <property type="protein sequence ID" value="MEX6687341.1"/>
    <property type="molecule type" value="Genomic_DNA"/>
</dbReference>
<gene>
    <name evidence="2" type="ORF">QTN47_07535</name>
</gene>
<feature type="signal peptide" evidence="1">
    <location>
        <begin position="1"/>
        <end position="20"/>
    </location>
</feature>
<evidence type="ECO:0000256" key="1">
    <source>
        <dbReference type="SAM" id="SignalP"/>
    </source>
</evidence>
<dbReference type="Proteomes" id="UP001560573">
    <property type="component" value="Unassembled WGS sequence"/>
</dbReference>
<dbReference type="InterPro" id="IPR008969">
    <property type="entry name" value="CarboxyPept-like_regulatory"/>
</dbReference>
<sequence>MRAATILLLSSFIIAKPLSAQEFLQGKIVEKGSGRILMSVTIHNLTNNTYASSDMGGFFKIMAAKNDQITFSTDGYFTYSFTVTTKNLYADNKIILEPAGNMLDSVTVISKYKVDSINRRSEYASLYNRPMSRVTGGHTPVGFGINFSPFTYFSRQEKQRRDLKKRLKKEDEASYIDFRFSPEQVTRLTSLKGDSLQSFLSKYRPTYSFCRKASTDDMRTYIQTSYREFVKNN</sequence>
<name>A0ABV3ZBV1_9BACT</name>
<organism evidence="2 3">
    <name type="scientific">Danxiaibacter flavus</name>
    <dbReference type="NCBI Taxonomy" id="3049108"/>
    <lineage>
        <taxon>Bacteria</taxon>
        <taxon>Pseudomonadati</taxon>
        <taxon>Bacteroidota</taxon>
        <taxon>Chitinophagia</taxon>
        <taxon>Chitinophagales</taxon>
        <taxon>Chitinophagaceae</taxon>
        <taxon>Danxiaibacter</taxon>
    </lineage>
</organism>
<proteinExistence type="predicted"/>
<evidence type="ECO:0000313" key="3">
    <source>
        <dbReference type="Proteomes" id="UP001560573"/>
    </source>
</evidence>
<evidence type="ECO:0000313" key="2">
    <source>
        <dbReference type="EMBL" id="MEX6687341.1"/>
    </source>
</evidence>
<comment type="caution">
    <text evidence="2">The sequence shown here is derived from an EMBL/GenBank/DDBJ whole genome shotgun (WGS) entry which is preliminary data.</text>
</comment>
<dbReference type="RefSeq" id="WP_369328746.1">
    <property type="nucleotide sequence ID" value="NZ_JAULBC010000002.1"/>
</dbReference>
<protein>
    <submittedName>
        <fullName evidence="2">Carboxypeptidase-like regulatory domain-containing protein</fullName>
    </submittedName>
</protein>
<reference evidence="2 3" key="1">
    <citation type="submission" date="2023-07" db="EMBL/GenBank/DDBJ databases">
        <authorList>
            <person name="Lian W.-H."/>
        </authorList>
    </citation>
    <scope>NUCLEOTIDE SEQUENCE [LARGE SCALE GENOMIC DNA]</scope>
    <source>
        <strain evidence="2 3">SYSU DXS3180</strain>
    </source>
</reference>
<accession>A0ABV3ZBV1</accession>